<dbReference type="Pfam" id="PF01012">
    <property type="entry name" value="ETF"/>
    <property type="match status" value="1"/>
</dbReference>
<evidence type="ECO:0000313" key="5">
    <source>
        <dbReference type="EMBL" id="SMO58750.1"/>
    </source>
</evidence>
<dbReference type="GO" id="GO:0009055">
    <property type="term" value="F:electron transfer activity"/>
    <property type="evidence" value="ECO:0007669"/>
    <property type="project" value="InterPro"/>
</dbReference>
<dbReference type="GO" id="GO:0033539">
    <property type="term" value="P:fatty acid beta-oxidation using acyl-CoA dehydrogenase"/>
    <property type="evidence" value="ECO:0007669"/>
    <property type="project" value="TreeGrafter"/>
</dbReference>
<evidence type="ECO:0000256" key="1">
    <source>
        <dbReference type="ARBA" id="ARBA00005817"/>
    </source>
</evidence>
<keyword evidence="3" id="KW-0274">FAD</keyword>
<dbReference type="Gene3D" id="3.40.50.620">
    <property type="entry name" value="HUPs"/>
    <property type="match status" value="1"/>
</dbReference>
<proteinExistence type="inferred from homology"/>
<evidence type="ECO:0000256" key="2">
    <source>
        <dbReference type="ARBA" id="ARBA00022982"/>
    </source>
</evidence>
<dbReference type="SUPFAM" id="SSF52467">
    <property type="entry name" value="DHS-like NAD/FAD-binding domain"/>
    <property type="match status" value="1"/>
</dbReference>
<dbReference type="GO" id="GO:0050660">
    <property type="term" value="F:flavin adenine dinucleotide binding"/>
    <property type="evidence" value="ECO:0007669"/>
    <property type="project" value="InterPro"/>
</dbReference>
<protein>
    <submittedName>
        <fullName evidence="5">Electron transfer flavoprotein alpha subunit apoprotein</fullName>
    </submittedName>
</protein>
<dbReference type="InterPro" id="IPR014730">
    <property type="entry name" value="ETF_a/b_N"/>
</dbReference>
<dbReference type="InterPro" id="IPR014729">
    <property type="entry name" value="Rossmann-like_a/b/a_fold"/>
</dbReference>
<feature type="binding site" evidence="3">
    <location>
        <begin position="271"/>
        <end position="278"/>
    </location>
    <ligand>
        <name>FAD</name>
        <dbReference type="ChEBI" id="CHEBI:57692"/>
    </ligand>
</feature>
<dbReference type="InterPro" id="IPR001308">
    <property type="entry name" value="ETF_a/FixB"/>
</dbReference>
<comment type="similarity">
    <text evidence="1">Belongs to the ETF alpha-subunit/FixB family.</text>
</comment>
<keyword evidence="2" id="KW-0813">Transport</keyword>
<gene>
    <name evidence="5" type="ORF">SAMN06265349_102528</name>
</gene>
<dbReference type="Pfam" id="PF00766">
    <property type="entry name" value="ETF_alpha"/>
    <property type="match status" value="1"/>
</dbReference>
<feature type="binding site" evidence="3">
    <location>
        <position position="215"/>
    </location>
    <ligand>
        <name>FAD</name>
        <dbReference type="ChEBI" id="CHEBI:57692"/>
    </ligand>
</feature>
<feature type="binding site" evidence="3">
    <location>
        <position position="292"/>
    </location>
    <ligand>
        <name>FAD</name>
        <dbReference type="ChEBI" id="CHEBI:57692"/>
    </ligand>
</feature>
<accession>A0A521CJ76</accession>
<dbReference type="InterPro" id="IPR029035">
    <property type="entry name" value="DHS-like_NAD/FAD-binding_dom"/>
</dbReference>
<evidence type="ECO:0000256" key="3">
    <source>
        <dbReference type="PIRSR" id="PIRSR000089-1"/>
    </source>
</evidence>
<dbReference type="PANTHER" id="PTHR43153">
    <property type="entry name" value="ELECTRON TRANSFER FLAVOPROTEIN ALPHA"/>
    <property type="match status" value="1"/>
</dbReference>
<keyword evidence="3" id="KW-0285">Flavoprotein</keyword>
<dbReference type="SMART" id="SM00893">
    <property type="entry name" value="ETF"/>
    <property type="match status" value="1"/>
</dbReference>
<dbReference type="SUPFAM" id="SSF52402">
    <property type="entry name" value="Adenine nucleotide alpha hydrolases-like"/>
    <property type="match status" value="1"/>
</dbReference>
<comment type="cofactor">
    <cofactor evidence="3">
        <name>FAD</name>
        <dbReference type="ChEBI" id="CHEBI:57692"/>
    </cofactor>
    <text evidence="3">Binds 1 FAD per dimer.</text>
</comment>
<name>A0A521CJ76_9FLAO</name>
<dbReference type="PANTHER" id="PTHR43153:SF1">
    <property type="entry name" value="ELECTRON TRANSFER FLAVOPROTEIN SUBUNIT ALPHA, MITOCHONDRIAL"/>
    <property type="match status" value="1"/>
</dbReference>
<organism evidence="5 6">
    <name type="scientific">Flavobacterium resistens</name>
    <dbReference type="NCBI Taxonomy" id="443612"/>
    <lineage>
        <taxon>Bacteria</taxon>
        <taxon>Pseudomonadati</taxon>
        <taxon>Bacteroidota</taxon>
        <taxon>Flavobacteriia</taxon>
        <taxon>Flavobacteriales</taxon>
        <taxon>Flavobacteriaceae</taxon>
        <taxon>Flavobacterium</taxon>
    </lineage>
</organism>
<dbReference type="EMBL" id="FXTA01000002">
    <property type="protein sequence ID" value="SMO58750.1"/>
    <property type="molecule type" value="Genomic_DNA"/>
</dbReference>
<dbReference type="Gene3D" id="3.40.50.1220">
    <property type="entry name" value="TPP-binding domain"/>
    <property type="match status" value="1"/>
</dbReference>
<evidence type="ECO:0000259" key="4">
    <source>
        <dbReference type="SMART" id="SM00893"/>
    </source>
</evidence>
<feature type="domain" description="Electron transfer flavoprotein alpha/beta-subunit N-terminal" evidence="4">
    <location>
        <begin position="11"/>
        <end position="192"/>
    </location>
</feature>
<sequence>MKPQNKNIMSILIYAESAEGKFKKVAFELASYAKKVAESLGTTVTALTVNISDVSELSKYGVDKVLKVNNDKLAGFTAKAYADVIKQAAEKEGTKVVLLSSTTDSIYLSSLVAVALNAGFASNVVGLPLSTSPFQVKRNAFSNKAFNITQIDTDVKVLGLAKNSYGIFESAGAAAAEDFNPTIGDNDFGVKVESVEKVTGKVSIADADIVVSGGRGLKGPENWGLVENLAEVLGAATACSKPVSDLGWRPHSEHVGQTGKPVATNLYIAIGISGAIQHIAGINSSKVKVVINNDPEAPFFKVADYGIVGDAFEIVPQLTEKLKAFKAQHS</sequence>
<dbReference type="AlphaFoldDB" id="A0A521CJ76"/>
<evidence type="ECO:0000313" key="6">
    <source>
        <dbReference type="Proteomes" id="UP000317289"/>
    </source>
</evidence>
<dbReference type="Proteomes" id="UP000317289">
    <property type="component" value="Unassembled WGS sequence"/>
</dbReference>
<keyword evidence="2" id="KW-0249">Electron transport</keyword>
<dbReference type="PIRSF" id="PIRSF000089">
    <property type="entry name" value="Electra_flavoP_a"/>
    <property type="match status" value="1"/>
</dbReference>
<dbReference type="InterPro" id="IPR014731">
    <property type="entry name" value="ETF_asu_C"/>
</dbReference>
<reference evidence="5 6" key="1">
    <citation type="submission" date="2017-05" db="EMBL/GenBank/DDBJ databases">
        <authorList>
            <person name="Varghese N."/>
            <person name="Submissions S."/>
        </authorList>
    </citation>
    <scope>NUCLEOTIDE SEQUENCE [LARGE SCALE GENOMIC DNA]</scope>
    <source>
        <strain evidence="5 6">DSM 19382</strain>
    </source>
</reference>